<accession>A0A0P0YC42</accession>
<dbReference type="PaxDb" id="39947-A0A0P0YC42"/>
<organism evidence="1 2">
    <name type="scientific">Oryza sativa subsp. japonica</name>
    <name type="common">Rice</name>
    <dbReference type="NCBI Taxonomy" id="39947"/>
    <lineage>
        <taxon>Eukaryota</taxon>
        <taxon>Viridiplantae</taxon>
        <taxon>Streptophyta</taxon>
        <taxon>Embryophyta</taxon>
        <taxon>Tracheophyta</taxon>
        <taxon>Spermatophyta</taxon>
        <taxon>Magnoliopsida</taxon>
        <taxon>Liliopsida</taxon>
        <taxon>Poales</taxon>
        <taxon>Poaceae</taxon>
        <taxon>BOP clade</taxon>
        <taxon>Oryzoideae</taxon>
        <taxon>Oryzeae</taxon>
        <taxon>Oryzinae</taxon>
        <taxon>Oryza</taxon>
        <taxon>Oryza sativa</taxon>
    </lineage>
</organism>
<keyword evidence="2" id="KW-1185">Reference proteome</keyword>
<reference evidence="1 2" key="2">
    <citation type="journal article" date="2013" name="Plant Cell Physiol.">
        <title>Rice Annotation Project Database (RAP-DB): an integrative and interactive database for rice genomics.</title>
        <authorList>
            <person name="Sakai H."/>
            <person name="Lee S.S."/>
            <person name="Tanaka T."/>
            <person name="Numa H."/>
            <person name="Kim J."/>
            <person name="Kawahara Y."/>
            <person name="Wakimoto H."/>
            <person name="Yang C.C."/>
            <person name="Iwamoto M."/>
            <person name="Abe T."/>
            <person name="Yamada Y."/>
            <person name="Muto A."/>
            <person name="Inokuchi H."/>
            <person name="Ikemura T."/>
            <person name="Matsumoto T."/>
            <person name="Sasaki T."/>
            <person name="Itoh T."/>
        </authorList>
    </citation>
    <scope>NUCLEOTIDE SEQUENCE [LARGE SCALE GENOMIC DNA]</scope>
    <source>
        <strain evidence="2">cv. Nipponbare</strain>
    </source>
</reference>
<evidence type="ECO:0000313" key="2">
    <source>
        <dbReference type="Proteomes" id="UP000059680"/>
    </source>
</evidence>
<gene>
    <name evidence="1" type="ordered locus">Os12g0592600</name>
    <name evidence="1" type="ORF">OSNPB_120592600</name>
</gene>
<evidence type="ECO:0000313" key="1">
    <source>
        <dbReference type="EMBL" id="BAT17891.1"/>
    </source>
</evidence>
<name>A0A0P0YC42_ORYSJ</name>
<protein>
    <submittedName>
        <fullName evidence="1">Os12g0592600 protein</fullName>
    </submittedName>
</protein>
<dbReference type="EMBL" id="AP014968">
    <property type="protein sequence ID" value="BAT17891.1"/>
    <property type="molecule type" value="Genomic_DNA"/>
</dbReference>
<reference evidence="1 2" key="3">
    <citation type="journal article" date="2013" name="Rice">
        <title>Improvement of the Oryza sativa Nipponbare reference genome using next generation sequence and optical map data.</title>
        <authorList>
            <person name="Kawahara Y."/>
            <person name="de la Bastide M."/>
            <person name="Hamilton J.P."/>
            <person name="Kanamori H."/>
            <person name="McCombie W.R."/>
            <person name="Ouyang S."/>
            <person name="Schwartz D.C."/>
            <person name="Tanaka T."/>
            <person name="Wu J."/>
            <person name="Zhou S."/>
            <person name="Childs K.L."/>
            <person name="Davidson R.M."/>
            <person name="Lin H."/>
            <person name="Quesada-Ocampo L."/>
            <person name="Vaillancourt B."/>
            <person name="Sakai H."/>
            <person name="Lee S.S."/>
            <person name="Kim J."/>
            <person name="Numa H."/>
            <person name="Itoh T."/>
            <person name="Buell C.R."/>
            <person name="Matsumoto T."/>
        </authorList>
    </citation>
    <scope>NUCLEOTIDE SEQUENCE [LARGE SCALE GENOMIC DNA]</scope>
    <source>
        <strain evidence="2">cv. Nipponbare</strain>
    </source>
</reference>
<sequence>MAKIATTCSSLPLHERSLATVEKLDECDFCCTGRGSASCKRNARVFEQRYKTSETLAEDIKEEFLLCKEAGIVYGGTE</sequence>
<dbReference type="Proteomes" id="UP000059680">
    <property type="component" value="Chromosome 12"/>
</dbReference>
<reference evidence="2" key="1">
    <citation type="journal article" date="2005" name="Nature">
        <title>The map-based sequence of the rice genome.</title>
        <authorList>
            <consortium name="International rice genome sequencing project (IRGSP)"/>
            <person name="Matsumoto T."/>
            <person name="Wu J."/>
            <person name="Kanamori H."/>
            <person name="Katayose Y."/>
            <person name="Fujisawa M."/>
            <person name="Namiki N."/>
            <person name="Mizuno H."/>
            <person name="Yamamoto K."/>
            <person name="Antonio B.A."/>
            <person name="Baba T."/>
            <person name="Sakata K."/>
            <person name="Nagamura Y."/>
            <person name="Aoki H."/>
            <person name="Arikawa K."/>
            <person name="Arita K."/>
            <person name="Bito T."/>
            <person name="Chiden Y."/>
            <person name="Fujitsuka N."/>
            <person name="Fukunaka R."/>
            <person name="Hamada M."/>
            <person name="Harada C."/>
            <person name="Hayashi A."/>
            <person name="Hijishita S."/>
            <person name="Honda M."/>
            <person name="Hosokawa S."/>
            <person name="Ichikawa Y."/>
            <person name="Idonuma A."/>
            <person name="Iijima M."/>
            <person name="Ikeda M."/>
            <person name="Ikeno M."/>
            <person name="Ito K."/>
            <person name="Ito S."/>
            <person name="Ito T."/>
            <person name="Ito Y."/>
            <person name="Ito Y."/>
            <person name="Iwabuchi A."/>
            <person name="Kamiya K."/>
            <person name="Karasawa W."/>
            <person name="Kurita K."/>
            <person name="Katagiri S."/>
            <person name="Kikuta A."/>
            <person name="Kobayashi H."/>
            <person name="Kobayashi N."/>
            <person name="Machita K."/>
            <person name="Maehara T."/>
            <person name="Masukawa M."/>
            <person name="Mizubayashi T."/>
            <person name="Mukai Y."/>
            <person name="Nagasaki H."/>
            <person name="Nagata Y."/>
            <person name="Naito S."/>
            <person name="Nakashima M."/>
            <person name="Nakama Y."/>
            <person name="Nakamichi Y."/>
            <person name="Nakamura M."/>
            <person name="Meguro A."/>
            <person name="Negishi M."/>
            <person name="Ohta I."/>
            <person name="Ohta T."/>
            <person name="Okamoto M."/>
            <person name="Ono N."/>
            <person name="Saji S."/>
            <person name="Sakaguchi M."/>
            <person name="Sakai K."/>
            <person name="Shibata M."/>
            <person name="Shimokawa T."/>
            <person name="Song J."/>
            <person name="Takazaki Y."/>
            <person name="Terasawa K."/>
            <person name="Tsugane M."/>
            <person name="Tsuji K."/>
            <person name="Ueda S."/>
            <person name="Waki K."/>
            <person name="Yamagata H."/>
            <person name="Yamamoto M."/>
            <person name="Yamamoto S."/>
            <person name="Yamane H."/>
            <person name="Yoshiki S."/>
            <person name="Yoshihara R."/>
            <person name="Yukawa K."/>
            <person name="Zhong H."/>
            <person name="Yano M."/>
            <person name="Yuan Q."/>
            <person name="Ouyang S."/>
            <person name="Liu J."/>
            <person name="Jones K.M."/>
            <person name="Gansberger K."/>
            <person name="Moffat K."/>
            <person name="Hill J."/>
            <person name="Bera J."/>
            <person name="Fadrosh D."/>
            <person name="Jin S."/>
            <person name="Johri S."/>
            <person name="Kim M."/>
            <person name="Overton L."/>
            <person name="Reardon M."/>
            <person name="Tsitrin T."/>
            <person name="Vuong H."/>
            <person name="Weaver B."/>
            <person name="Ciecko A."/>
            <person name="Tallon L."/>
            <person name="Jackson J."/>
            <person name="Pai G."/>
            <person name="Aken S.V."/>
            <person name="Utterback T."/>
            <person name="Reidmuller S."/>
            <person name="Feldblyum T."/>
            <person name="Hsiao J."/>
            <person name="Zismann V."/>
            <person name="Iobst S."/>
            <person name="de Vazeille A.R."/>
            <person name="Buell C.R."/>
            <person name="Ying K."/>
            <person name="Li Y."/>
            <person name="Lu T."/>
            <person name="Huang Y."/>
            <person name="Zhao Q."/>
            <person name="Feng Q."/>
            <person name="Zhang L."/>
            <person name="Zhu J."/>
            <person name="Weng Q."/>
            <person name="Mu J."/>
            <person name="Lu Y."/>
            <person name="Fan D."/>
            <person name="Liu Y."/>
            <person name="Guan J."/>
            <person name="Zhang Y."/>
            <person name="Yu S."/>
            <person name="Liu X."/>
            <person name="Zhang Y."/>
            <person name="Hong G."/>
            <person name="Han B."/>
            <person name="Choisne N."/>
            <person name="Demange N."/>
            <person name="Orjeda G."/>
            <person name="Samain S."/>
            <person name="Cattolico L."/>
            <person name="Pelletier E."/>
            <person name="Couloux A."/>
            <person name="Segurens B."/>
            <person name="Wincker P."/>
            <person name="D'Hont A."/>
            <person name="Scarpelli C."/>
            <person name="Weissenbach J."/>
            <person name="Salanoubat M."/>
            <person name="Quetier F."/>
            <person name="Yu Y."/>
            <person name="Kim H.R."/>
            <person name="Rambo T."/>
            <person name="Currie J."/>
            <person name="Collura K."/>
            <person name="Luo M."/>
            <person name="Yang T."/>
            <person name="Ammiraju J.S.S."/>
            <person name="Engler F."/>
            <person name="Soderlund C."/>
            <person name="Wing R.A."/>
            <person name="Palmer L.E."/>
            <person name="de la Bastide M."/>
            <person name="Spiegel L."/>
            <person name="Nascimento L."/>
            <person name="Zutavern T."/>
            <person name="O'Shaughnessy A."/>
            <person name="Dike S."/>
            <person name="Dedhia N."/>
            <person name="Preston R."/>
            <person name="Balija V."/>
            <person name="McCombie W.R."/>
            <person name="Chow T."/>
            <person name="Chen H."/>
            <person name="Chung M."/>
            <person name="Chen C."/>
            <person name="Shaw J."/>
            <person name="Wu H."/>
            <person name="Hsiao K."/>
            <person name="Chao Y."/>
            <person name="Chu M."/>
            <person name="Cheng C."/>
            <person name="Hour A."/>
            <person name="Lee P."/>
            <person name="Lin S."/>
            <person name="Lin Y."/>
            <person name="Liou J."/>
            <person name="Liu S."/>
            <person name="Hsing Y."/>
            <person name="Raghuvanshi S."/>
            <person name="Mohanty A."/>
            <person name="Bharti A.K."/>
            <person name="Gaur A."/>
            <person name="Gupta V."/>
            <person name="Kumar D."/>
            <person name="Ravi V."/>
            <person name="Vij S."/>
            <person name="Kapur A."/>
            <person name="Khurana P."/>
            <person name="Khurana P."/>
            <person name="Khurana J.P."/>
            <person name="Tyagi A.K."/>
            <person name="Gaikwad K."/>
            <person name="Singh A."/>
            <person name="Dalal V."/>
            <person name="Srivastava S."/>
            <person name="Dixit A."/>
            <person name="Pal A.K."/>
            <person name="Ghazi I.A."/>
            <person name="Yadav M."/>
            <person name="Pandit A."/>
            <person name="Bhargava A."/>
            <person name="Sureshbabu K."/>
            <person name="Batra K."/>
            <person name="Sharma T.R."/>
            <person name="Mohapatra T."/>
            <person name="Singh N.K."/>
            <person name="Messing J."/>
            <person name="Nelson A.B."/>
            <person name="Fuks G."/>
            <person name="Kavchok S."/>
            <person name="Keizer G."/>
            <person name="Linton E."/>
            <person name="Llaca V."/>
            <person name="Song R."/>
            <person name="Tanyolac B."/>
            <person name="Young S."/>
            <person name="Ho-Il K."/>
            <person name="Hahn J.H."/>
            <person name="Sangsakoo G."/>
            <person name="Vanavichit A."/>
            <person name="de Mattos Luiz.A.T."/>
            <person name="Zimmer P.D."/>
            <person name="Malone G."/>
            <person name="Dellagostin O."/>
            <person name="de Oliveira A.C."/>
            <person name="Bevan M."/>
            <person name="Bancroft I."/>
            <person name="Minx P."/>
            <person name="Cordum H."/>
            <person name="Wilson R."/>
            <person name="Cheng Z."/>
            <person name="Jin W."/>
            <person name="Jiang J."/>
            <person name="Leong S.A."/>
            <person name="Iwama H."/>
            <person name="Gojobori T."/>
            <person name="Itoh T."/>
            <person name="Niimura Y."/>
            <person name="Fujii Y."/>
            <person name="Habara T."/>
            <person name="Sakai H."/>
            <person name="Sato Y."/>
            <person name="Wilson G."/>
            <person name="Kumar K."/>
            <person name="McCouch S."/>
            <person name="Juretic N."/>
            <person name="Hoen D."/>
            <person name="Wright S."/>
            <person name="Bruskiewich R."/>
            <person name="Bureau T."/>
            <person name="Miyao A."/>
            <person name="Hirochika H."/>
            <person name="Nishikawa T."/>
            <person name="Kadowaki K."/>
            <person name="Sugiura M."/>
            <person name="Burr B."/>
            <person name="Sasaki T."/>
        </authorList>
    </citation>
    <scope>NUCLEOTIDE SEQUENCE [LARGE SCALE GENOMIC DNA]</scope>
    <source>
        <strain evidence="2">cv. Nipponbare</strain>
    </source>
</reference>
<proteinExistence type="predicted"/>
<dbReference type="AlphaFoldDB" id="A0A0P0YC42"/>
<dbReference type="InParanoid" id="A0A0P0YC42"/>